<keyword evidence="6" id="KW-0547">Nucleotide-binding</keyword>
<evidence type="ECO:0000256" key="4">
    <source>
        <dbReference type="ARBA" id="ARBA00022695"/>
    </source>
</evidence>
<evidence type="ECO:0000313" key="12">
    <source>
        <dbReference type="Proteomes" id="UP001164653"/>
    </source>
</evidence>
<dbReference type="CDD" id="cd05403">
    <property type="entry name" value="NT_KNTase_like"/>
    <property type="match status" value="1"/>
</dbReference>
<evidence type="ECO:0000256" key="9">
    <source>
        <dbReference type="ARBA" id="ARBA00038276"/>
    </source>
</evidence>
<dbReference type="Gene3D" id="3.30.460.10">
    <property type="entry name" value="Beta Polymerase, domain 2"/>
    <property type="match status" value="1"/>
</dbReference>
<evidence type="ECO:0000256" key="5">
    <source>
        <dbReference type="ARBA" id="ARBA00022723"/>
    </source>
</evidence>
<evidence type="ECO:0000256" key="8">
    <source>
        <dbReference type="ARBA" id="ARBA00022842"/>
    </source>
</evidence>
<evidence type="ECO:0000259" key="10">
    <source>
        <dbReference type="Pfam" id="PF01909"/>
    </source>
</evidence>
<evidence type="ECO:0000313" key="11">
    <source>
        <dbReference type="EMBL" id="WAC10182.1"/>
    </source>
</evidence>
<evidence type="ECO:0000256" key="7">
    <source>
        <dbReference type="ARBA" id="ARBA00022840"/>
    </source>
</evidence>
<dbReference type="InterPro" id="IPR052038">
    <property type="entry name" value="Type-VII_TA_antitoxin"/>
</dbReference>
<keyword evidence="4" id="KW-0548">Nucleotidyltransferase</keyword>
<comment type="cofactor">
    <cofactor evidence="1">
        <name>Mg(2+)</name>
        <dbReference type="ChEBI" id="CHEBI:18420"/>
    </cofactor>
</comment>
<feature type="domain" description="Polymerase nucleotidyl transferase" evidence="10">
    <location>
        <begin position="11"/>
        <end position="96"/>
    </location>
</feature>
<dbReference type="EMBL" id="CP112998">
    <property type="protein sequence ID" value="WAC10182.1"/>
    <property type="molecule type" value="Genomic_DNA"/>
</dbReference>
<dbReference type="GO" id="GO:0005524">
    <property type="term" value="F:ATP binding"/>
    <property type="evidence" value="ECO:0007669"/>
    <property type="project" value="UniProtKB-KW"/>
</dbReference>
<evidence type="ECO:0000256" key="3">
    <source>
        <dbReference type="ARBA" id="ARBA00022679"/>
    </source>
</evidence>
<keyword evidence="12" id="KW-1185">Reference proteome</keyword>
<proteinExistence type="inferred from homology"/>
<reference evidence="11" key="1">
    <citation type="submission" date="2022-11" db="EMBL/GenBank/DDBJ databases">
        <title>Dyadobacter pollutisoli sp. nov., isolated from plastic dumped soil.</title>
        <authorList>
            <person name="Kim J.M."/>
            <person name="Kim K.R."/>
            <person name="Lee J.K."/>
            <person name="Hao L."/>
            <person name="Jeon C.O."/>
        </authorList>
    </citation>
    <scope>NUCLEOTIDE SEQUENCE</scope>
    <source>
        <strain evidence="11">U1</strain>
    </source>
</reference>
<dbReference type="Pfam" id="PF01909">
    <property type="entry name" value="NTP_transf_2"/>
    <property type="match status" value="1"/>
</dbReference>
<evidence type="ECO:0000256" key="2">
    <source>
        <dbReference type="ARBA" id="ARBA00022649"/>
    </source>
</evidence>
<dbReference type="AlphaFoldDB" id="A0A9E8N937"/>
<keyword evidence="8" id="KW-0460">Magnesium</keyword>
<gene>
    <name evidence="11" type="ORF">ON006_20770</name>
</gene>
<keyword evidence="7" id="KW-0067">ATP-binding</keyword>
<keyword evidence="2" id="KW-1277">Toxin-antitoxin system</keyword>
<keyword evidence="5" id="KW-0479">Metal-binding</keyword>
<dbReference type="InterPro" id="IPR043519">
    <property type="entry name" value="NT_sf"/>
</dbReference>
<dbReference type="RefSeq" id="WP_244823774.1">
    <property type="nucleotide sequence ID" value="NZ_CP112998.1"/>
</dbReference>
<dbReference type="PANTHER" id="PTHR33571:SF12">
    <property type="entry name" value="BSL3053 PROTEIN"/>
    <property type="match status" value="1"/>
</dbReference>
<dbReference type="InterPro" id="IPR002934">
    <property type="entry name" value="Polymerase_NTP_transf_dom"/>
</dbReference>
<name>A0A9E8N937_9BACT</name>
<dbReference type="PANTHER" id="PTHR33571">
    <property type="entry name" value="SSL8005 PROTEIN"/>
    <property type="match status" value="1"/>
</dbReference>
<comment type="similarity">
    <text evidence="9">Belongs to the MntA antitoxin family.</text>
</comment>
<sequence>MDRLEKYKAAITKLCETHKVKSLYVFGSVLSDNFDSESDIDLIVDFTNMEVEDYADNYFDFKFSLQAIFKRPVDLLEEKAIKNPYFRQNVNQQRQLVYGTN</sequence>
<organism evidence="11 12">
    <name type="scientific">Dyadobacter pollutisoli</name>
    <dbReference type="NCBI Taxonomy" id="2910158"/>
    <lineage>
        <taxon>Bacteria</taxon>
        <taxon>Pseudomonadati</taxon>
        <taxon>Bacteroidota</taxon>
        <taxon>Cytophagia</taxon>
        <taxon>Cytophagales</taxon>
        <taxon>Spirosomataceae</taxon>
        <taxon>Dyadobacter</taxon>
    </lineage>
</organism>
<dbReference type="Proteomes" id="UP001164653">
    <property type="component" value="Chromosome"/>
</dbReference>
<evidence type="ECO:0000256" key="6">
    <source>
        <dbReference type="ARBA" id="ARBA00022741"/>
    </source>
</evidence>
<keyword evidence="3" id="KW-0808">Transferase</keyword>
<dbReference type="GO" id="GO:0016779">
    <property type="term" value="F:nucleotidyltransferase activity"/>
    <property type="evidence" value="ECO:0007669"/>
    <property type="project" value="UniProtKB-KW"/>
</dbReference>
<dbReference type="KEGG" id="dpf:ON006_20770"/>
<dbReference type="GO" id="GO:0046872">
    <property type="term" value="F:metal ion binding"/>
    <property type="evidence" value="ECO:0007669"/>
    <property type="project" value="UniProtKB-KW"/>
</dbReference>
<evidence type="ECO:0000256" key="1">
    <source>
        <dbReference type="ARBA" id="ARBA00001946"/>
    </source>
</evidence>
<protein>
    <submittedName>
        <fullName evidence="11">Nucleotidyltransferase domain-containing protein</fullName>
    </submittedName>
</protein>
<accession>A0A9E8N937</accession>
<dbReference type="SUPFAM" id="SSF81301">
    <property type="entry name" value="Nucleotidyltransferase"/>
    <property type="match status" value="1"/>
</dbReference>